<gene>
    <name evidence="2" type="ORF">KM92CIT3_120032</name>
</gene>
<evidence type="ECO:0000259" key="1">
    <source>
        <dbReference type="Pfam" id="PF07463"/>
    </source>
</evidence>
<protein>
    <recommendedName>
        <fullName evidence="1">NUMOD4 domain-containing protein</fullName>
    </recommendedName>
</protein>
<dbReference type="Pfam" id="PF07463">
    <property type="entry name" value="NUMOD4"/>
    <property type="match status" value="1"/>
</dbReference>
<dbReference type="AlphaFoldDB" id="A0A212I3K8"/>
<reference evidence="2" key="1">
    <citation type="submission" date="2016-04" db="EMBL/GenBank/DDBJ databases">
        <authorList>
            <person name="Evans L.H."/>
            <person name="Alamgir A."/>
            <person name="Owens N."/>
            <person name="Weber N.D."/>
            <person name="Virtaneva K."/>
            <person name="Barbian K."/>
            <person name="Babar A."/>
            <person name="Rosenke K."/>
        </authorList>
    </citation>
    <scope>NUCLEOTIDE SEQUENCE</scope>
    <source>
        <strain evidence="2">92-3</strain>
    </source>
</reference>
<organism evidence="2">
    <name type="scientific">uncultured Citrobacter sp</name>
    <dbReference type="NCBI Taxonomy" id="200446"/>
    <lineage>
        <taxon>Bacteria</taxon>
        <taxon>Pseudomonadati</taxon>
        <taxon>Pseudomonadota</taxon>
        <taxon>Gammaproteobacteria</taxon>
        <taxon>Enterobacterales</taxon>
        <taxon>Enterobacteriaceae</taxon>
        <taxon>Citrobacter</taxon>
        <taxon>environmental samples</taxon>
    </lineage>
</organism>
<accession>A0A212I3K8</accession>
<dbReference type="GO" id="GO:0016788">
    <property type="term" value="F:hydrolase activity, acting on ester bonds"/>
    <property type="evidence" value="ECO:0007669"/>
    <property type="project" value="InterPro"/>
</dbReference>
<dbReference type="InterPro" id="IPR010902">
    <property type="entry name" value="NUMOD4"/>
</dbReference>
<feature type="domain" description="NUMOD4" evidence="1">
    <location>
        <begin position="8"/>
        <end position="66"/>
    </location>
</feature>
<proteinExistence type="predicted"/>
<dbReference type="InterPro" id="IPR044925">
    <property type="entry name" value="His-Me_finger_sf"/>
</dbReference>
<name>A0A212I3K8_9ENTR</name>
<dbReference type="SUPFAM" id="SSF54060">
    <property type="entry name" value="His-Me finger endonucleases"/>
    <property type="match status" value="1"/>
</dbReference>
<sequence length="91" mass="10215">MIYSDANEKWAPVPVEPYSSAYEVSNLGRVRSIPRLANSEYFIRHIHGGFLKGRTRKDGTKTVVLSVQRQRTKFVIDDLVAMAFGEVSANA</sequence>
<evidence type="ECO:0000313" key="2">
    <source>
        <dbReference type="EMBL" id="SBV61226.1"/>
    </source>
</evidence>
<dbReference type="EMBL" id="FLUB01000004">
    <property type="protein sequence ID" value="SBV61226.1"/>
    <property type="molecule type" value="Genomic_DNA"/>
</dbReference>
<dbReference type="Gene3D" id="3.90.75.20">
    <property type="match status" value="1"/>
</dbReference>